<comment type="function">
    <text evidence="7">Required for the induction the katG gene for catalase. Involved in the response to hydrogen peroxide.</text>
</comment>
<evidence type="ECO:0000256" key="3">
    <source>
        <dbReference type="ARBA" id="ARBA00023125"/>
    </source>
</evidence>
<name>K0USR9_MYCVA</name>
<dbReference type="Pfam" id="PF03466">
    <property type="entry name" value="LysR_substrate"/>
    <property type="match status" value="1"/>
</dbReference>
<evidence type="ECO:0000256" key="5">
    <source>
        <dbReference type="ARBA" id="ARBA00023163"/>
    </source>
</evidence>
<dbReference type="PROSITE" id="PS50931">
    <property type="entry name" value="HTH_LYSR"/>
    <property type="match status" value="1"/>
</dbReference>
<comment type="caution">
    <text evidence="9">The sequence shown here is derived from an EMBL/GenBank/DDBJ whole genome shotgun (WGS) entry which is preliminary data.</text>
</comment>
<evidence type="ECO:0000259" key="8">
    <source>
        <dbReference type="PROSITE" id="PS50931"/>
    </source>
</evidence>
<evidence type="ECO:0000256" key="2">
    <source>
        <dbReference type="ARBA" id="ARBA00023015"/>
    </source>
</evidence>
<dbReference type="Gene3D" id="1.10.10.10">
    <property type="entry name" value="Winged helix-like DNA-binding domain superfamily/Winged helix DNA-binding domain"/>
    <property type="match status" value="1"/>
</dbReference>
<feature type="domain" description="HTH lysR-type" evidence="8">
    <location>
        <begin position="1"/>
        <end position="58"/>
    </location>
</feature>
<dbReference type="FunFam" id="1.10.10.10:FF:000001">
    <property type="entry name" value="LysR family transcriptional regulator"/>
    <property type="match status" value="1"/>
</dbReference>
<dbReference type="PATRIC" id="fig|1194972.3.peg.1970"/>
<keyword evidence="4" id="KW-0010">Activator</keyword>
<dbReference type="GO" id="GO:0032993">
    <property type="term" value="C:protein-DNA complex"/>
    <property type="evidence" value="ECO:0007669"/>
    <property type="project" value="TreeGrafter"/>
</dbReference>
<dbReference type="Gene3D" id="3.40.190.290">
    <property type="match status" value="1"/>
</dbReference>
<dbReference type="SUPFAM" id="SSF46785">
    <property type="entry name" value="Winged helix' DNA-binding domain"/>
    <property type="match status" value="1"/>
</dbReference>
<keyword evidence="10" id="KW-1185">Reference proteome</keyword>
<dbReference type="SUPFAM" id="SSF53850">
    <property type="entry name" value="Periplasmic binding protein-like II"/>
    <property type="match status" value="1"/>
</dbReference>
<dbReference type="PRINTS" id="PR00039">
    <property type="entry name" value="HTHLYSR"/>
</dbReference>
<evidence type="ECO:0000256" key="1">
    <source>
        <dbReference type="ARBA" id="ARBA00009437"/>
    </source>
</evidence>
<evidence type="ECO:0000313" key="9">
    <source>
        <dbReference type="EMBL" id="EJZ10192.1"/>
    </source>
</evidence>
<evidence type="ECO:0000256" key="4">
    <source>
        <dbReference type="ARBA" id="ARBA00023159"/>
    </source>
</evidence>
<dbReference type="Proteomes" id="UP000006072">
    <property type="component" value="Unassembled WGS sequence"/>
</dbReference>
<dbReference type="InterPro" id="IPR000847">
    <property type="entry name" value="LysR_HTH_N"/>
</dbReference>
<comment type="similarity">
    <text evidence="1">Belongs to the LysR transcriptional regulatory family.</text>
</comment>
<dbReference type="EMBL" id="ALQA01000016">
    <property type="protein sequence ID" value="EJZ10192.1"/>
    <property type="molecule type" value="Genomic_DNA"/>
</dbReference>
<dbReference type="AlphaFoldDB" id="K0USR9"/>
<sequence>MELRQLEYLVAVVEEGSFTGAAQREHVAQPAVSAQIRRLESLVGQPLLIRTSREVRLTHAGAALLPHARAALAAVRAAQAAVDEVADLVRGSVAVGTVTLHPVDVARLIADFHADHPGVEITLSTDNSDGLLAGLADGSLDAAIVSIGVDEEPPGVDYQTITDEPLAAAVTSTHPLGRRKTVTLQQLCDFKLISLPRGTGLRSRLDQACADAGLRPRIAFEATNPQELVQLARHGLGVALVPQSMAGGSGLHEVRITPRLRGRLVWAWRVDTAGPAARLLSERARAMIAATGAPPVGTHA</sequence>
<proteinExistence type="inferred from homology"/>
<dbReference type="InterPro" id="IPR036390">
    <property type="entry name" value="WH_DNA-bd_sf"/>
</dbReference>
<evidence type="ECO:0000256" key="6">
    <source>
        <dbReference type="ARBA" id="ARBA00040885"/>
    </source>
</evidence>
<keyword evidence="5" id="KW-0804">Transcription</keyword>
<gene>
    <name evidence="9" type="ORF">MVAC_09821</name>
</gene>
<evidence type="ECO:0000256" key="7">
    <source>
        <dbReference type="ARBA" id="ARBA00056658"/>
    </source>
</evidence>
<organism evidence="9 10">
    <name type="scientific">Mycolicibacterium vaccae ATCC 25954</name>
    <dbReference type="NCBI Taxonomy" id="1194972"/>
    <lineage>
        <taxon>Bacteria</taxon>
        <taxon>Bacillati</taxon>
        <taxon>Actinomycetota</taxon>
        <taxon>Actinomycetes</taxon>
        <taxon>Mycobacteriales</taxon>
        <taxon>Mycobacteriaceae</taxon>
        <taxon>Mycolicibacterium</taxon>
    </lineage>
</organism>
<reference evidence="9 10" key="1">
    <citation type="journal article" date="2012" name="J. Bacteriol.">
        <title>Complete Genome Sequence of Mycobacterium vaccae Type Strain ATCC 25954.</title>
        <authorList>
            <person name="Ho Y.S."/>
            <person name="Adroub S.A."/>
            <person name="Abadi M."/>
            <person name="Al Alwan B."/>
            <person name="Alkhateeb R."/>
            <person name="Gao G."/>
            <person name="Ragab A."/>
            <person name="Ali S."/>
            <person name="van Soolingen D."/>
            <person name="Bitter W."/>
            <person name="Pain A."/>
            <person name="Abdallah A.M."/>
        </authorList>
    </citation>
    <scope>NUCLEOTIDE SEQUENCE [LARGE SCALE GENOMIC DNA]</scope>
    <source>
        <strain evidence="9 10">ATCC 25954</strain>
    </source>
</reference>
<dbReference type="GO" id="GO:0003677">
    <property type="term" value="F:DNA binding"/>
    <property type="evidence" value="ECO:0007669"/>
    <property type="project" value="UniProtKB-KW"/>
</dbReference>
<dbReference type="Pfam" id="PF00126">
    <property type="entry name" value="HTH_1"/>
    <property type="match status" value="1"/>
</dbReference>
<dbReference type="InterPro" id="IPR036388">
    <property type="entry name" value="WH-like_DNA-bd_sf"/>
</dbReference>
<dbReference type="GO" id="GO:0003700">
    <property type="term" value="F:DNA-binding transcription factor activity"/>
    <property type="evidence" value="ECO:0007669"/>
    <property type="project" value="InterPro"/>
</dbReference>
<dbReference type="PANTHER" id="PTHR30346">
    <property type="entry name" value="TRANSCRIPTIONAL DUAL REGULATOR HCAR-RELATED"/>
    <property type="match status" value="1"/>
</dbReference>
<keyword evidence="3" id="KW-0238">DNA-binding</keyword>
<dbReference type="InterPro" id="IPR005119">
    <property type="entry name" value="LysR_subst-bd"/>
</dbReference>
<keyword evidence="2" id="KW-0805">Transcription regulation</keyword>
<protein>
    <recommendedName>
        <fullName evidence="6">Probable hydrogen peroxide-inducible genes activator</fullName>
    </recommendedName>
</protein>
<evidence type="ECO:0000313" key="10">
    <source>
        <dbReference type="Proteomes" id="UP000006072"/>
    </source>
</evidence>
<dbReference type="eggNOG" id="COG0583">
    <property type="taxonomic scope" value="Bacteria"/>
</dbReference>
<dbReference type="CDD" id="cd08436">
    <property type="entry name" value="PBP2_LTTR_like_3"/>
    <property type="match status" value="1"/>
</dbReference>
<dbReference type="RefSeq" id="WP_003931924.1">
    <property type="nucleotide sequence ID" value="NZ_JH814695.1"/>
</dbReference>
<dbReference type="HOGENOM" id="CLU_039613_6_4_11"/>
<dbReference type="PANTHER" id="PTHR30346:SF28">
    <property type="entry name" value="HTH-TYPE TRANSCRIPTIONAL REGULATOR CYNR"/>
    <property type="match status" value="1"/>
</dbReference>
<accession>K0USR9</accession>